<accession>A0A2S0NG68</accession>
<feature type="signal peptide" evidence="1">
    <location>
        <begin position="1"/>
        <end position="20"/>
    </location>
</feature>
<feature type="domain" description="YARHG" evidence="2">
    <location>
        <begin position="7"/>
        <end position="87"/>
    </location>
</feature>
<dbReference type="InterPro" id="IPR025582">
    <property type="entry name" value="YARHG_dom"/>
</dbReference>
<dbReference type="Pfam" id="PF13308">
    <property type="entry name" value="YARHG"/>
    <property type="match status" value="1"/>
</dbReference>
<dbReference type="AlphaFoldDB" id="A0A2S0NG68"/>
<name>A0A2S0NG68_9HYPH</name>
<dbReference type="KEGG" id="phr:C6569_19350"/>
<sequence length="93" mass="10328">MSARLVTAALFLAASTAGLAAQDYSGWSCRDLWLERNQIYKDAGYCFSTPRAIRTFGNAGCVYDRQGDVPLSNTQRRIIEAIIRAERFNGCTD</sequence>
<dbReference type="EMBL" id="CP027668">
    <property type="protein sequence ID" value="AVO47036.1"/>
    <property type="molecule type" value="Genomic_DNA"/>
</dbReference>
<keyword evidence="1" id="KW-0732">Signal</keyword>
<evidence type="ECO:0000313" key="3">
    <source>
        <dbReference type="EMBL" id="AVO47036.1"/>
    </source>
</evidence>
<gene>
    <name evidence="3" type="ORF">C6569_19350</name>
</gene>
<keyword evidence="4" id="KW-1185">Reference proteome</keyword>
<organism evidence="3 4">
    <name type="scientific">Phreatobacter cathodiphilus</name>
    <dbReference type="NCBI Taxonomy" id="1868589"/>
    <lineage>
        <taxon>Bacteria</taxon>
        <taxon>Pseudomonadati</taxon>
        <taxon>Pseudomonadota</taxon>
        <taxon>Alphaproteobacteria</taxon>
        <taxon>Hyphomicrobiales</taxon>
        <taxon>Phreatobacteraceae</taxon>
        <taxon>Phreatobacter</taxon>
    </lineage>
</organism>
<dbReference type="OrthoDB" id="7666530at2"/>
<evidence type="ECO:0000313" key="4">
    <source>
        <dbReference type="Proteomes" id="UP000237889"/>
    </source>
</evidence>
<dbReference type="Proteomes" id="UP000237889">
    <property type="component" value="Chromosome"/>
</dbReference>
<proteinExistence type="predicted"/>
<evidence type="ECO:0000259" key="2">
    <source>
        <dbReference type="SMART" id="SM01324"/>
    </source>
</evidence>
<dbReference type="RefSeq" id="WP_106750406.1">
    <property type="nucleotide sequence ID" value="NZ_CP027668.1"/>
</dbReference>
<reference evidence="3 4" key="1">
    <citation type="submission" date="2018-03" db="EMBL/GenBank/DDBJ databases">
        <title>Genome sequencing of Phreatobacter sp.</title>
        <authorList>
            <person name="Kim S.-J."/>
            <person name="Heo J."/>
            <person name="Kwon S.-W."/>
        </authorList>
    </citation>
    <scope>NUCLEOTIDE SEQUENCE [LARGE SCALE GENOMIC DNA]</scope>
    <source>
        <strain evidence="3 4">S-12</strain>
    </source>
</reference>
<feature type="chain" id="PRO_5015478469" evidence="1">
    <location>
        <begin position="21"/>
        <end position="93"/>
    </location>
</feature>
<evidence type="ECO:0000256" key="1">
    <source>
        <dbReference type="SAM" id="SignalP"/>
    </source>
</evidence>
<dbReference type="SMART" id="SM01324">
    <property type="entry name" value="YARHG"/>
    <property type="match status" value="1"/>
</dbReference>
<protein>
    <submittedName>
        <fullName evidence="3">YARHG domain-containing protein</fullName>
    </submittedName>
</protein>